<evidence type="ECO:0000313" key="2">
    <source>
        <dbReference type="EMBL" id="GFG38242.1"/>
    </source>
</evidence>
<dbReference type="InParanoid" id="A0A6L2Q3X6"/>
<dbReference type="Proteomes" id="UP000502823">
    <property type="component" value="Unassembled WGS sequence"/>
</dbReference>
<evidence type="ECO:0000256" key="1">
    <source>
        <dbReference type="SAM" id="MobiDB-lite"/>
    </source>
</evidence>
<gene>
    <name evidence="2" type="ORF">Cfor_01883</name>
</gene>
<comment type="caution">
    <text evidence="2">The sequence shown here is derived from an EMBL/GenBank/DDBJ whole genome shotgun (WGS) entry which is preliminary data.</text>
</comment>
<sequence length="99" mass="9611">ATKERVKTPDSPEGARLMLSTATPTSAGGNSNSTSPTTATISSSTVTLRYATTSGITSTLQNGANGQAAATGNVSPVLNGSGASGGESLTLLVVLAVVT</sequence>
<feature type="non-terminal residue" evidence="2">
    <location>
        <position position="1"/>
    </location>
</feature>
<protein>
    <submittedName>
        <fullName evidence="2">Uncharacterized protein</fullName>
    </submittedName>
</protein>
<dbReference type="EMBL" id="BLKM01000764">
    <property type="protein sequence ID" value="GFG38242.1"/>
    <property type="molecule type" value="Genomic_DNA"/>
</dbReference>
<accession>A0A6L2Q3X6</accession>
<dbReference type="AlphaFoldDB" id="A0A6L2Q3X6"/>
<feature type="compositionally biased region" description="Low complexity" evidence="1">
    <location>
        <begin position="23"/>
        <end position="43"/>
    </location>
</feature>
<keyword evidence="3" id="KW-1185">Reference proteome</keyword>
<name>A0A6L2Q3X6_COPFO</name>
<feature type="compositionally biased region" description="Basic and acidic residues" evidence="1">
    <location>
        <begin position="1"/>
        <end position="10"/>
    </location>
</feature>
<evidence type="ECO:0000313" key="3">
    <source>
        <dbReference type="Proteomes" id="UP000502823"/>
    </source>
</evidence>
<reference evidence="3" key="1">
    <citation type="submission" date="2020-01" db="EMBL/GenBank/DDBJ databases">
        <title>Draft genome sequence of the Termite Coptotermes fromosanus.</title>
        <authorList>
            <person name="Itakura S."/>
            <person name="Yosikawa Y."/>
            <person name="Umezawa K."/>
        </authorList>
    </citation>
    <scope>NUCLEOTIDE SEQUENCE [LARGE SCALE GENOMIC DNA]</scope>
</reference>
<organism evidence="2 3">
    <name type="scientific">Coptotermes formosanus</name>
    <name type="common">Formosan subterranean termite</name>
    <dbReference type="NCBI Taxonomy" id="36987"/>
    <lineage>
        <taxon>Eukaryota</taxon>
        <taxon>Metazoa</taxon>
        <taxon>Ecdysozoa</taxon>
        <taxon>Arthropoda</taxon>
        <taxon>Hexapoda</taxon>
        <taxon>Insecta</taxon>
        <taxon>Pterygota</taxon>
        <taxon>Neoptera</taxon>
        <taxon>Polyneoptera</taxon>
        <taxon>Dictyoptera</taxon>
        <taxon>Blattodea</taxon>
        <taxon>Blattoidea</taxon>
        <taxon>Termitoidae</taxon>
        <taxon>Rhinotermitidae</taxon>
        <taxon>Coptotermes</taxon>
    </lineage>
</organism>
<proteinExistence type="predicted"/>
<feature type="region of interest" description="Disordered" evidence="1">
    <location>
        <begin position="1"/>
        <end position="43"/>
    </location>
</feature>